<sequence>MAKAQRGDPDSSSEDTINEKMVDHVDSTDDEAPDEVAFEDSKTVALQSVKNALESARRERESLKEKRRKRQLLFQEQKKRRLLPEDLLEELETAPTTQQEQQLPSENKDEDEEEPMKKQRKASKVRSLQGNYSVMRVKDDTIGSSQQQAAMDFIQSRLYGKGIQRMTNAQLLSLEKKRGPNKGAAVQFANKQMSAEDNAKAQKCNKRWIRKKNLVPS</sequence>
<evidence type="ECO:0000256" key="1">
    <source>
        <dbReference type="SAM" id="MobiDB-lite"/>
    </source>
</evidence>
<name>A0A6J2VJD6_CHACN</name>
<dbReference type="Proteomes" id="UP000504632">
    <property type="component" value="Chromosome 5"/>
</dbReference>
<dbReference type="InParanoid" id="A0A6J2VJD6"/>
<gene>
    <name evidence="4" type="primary">nol7</name>
</gene>
<dbReference type="GO" id="GO:0003723">
    <property type="term" value="F:RNA binding"/>
    <property type="evidence" value="ECO:0007669"/>
    <property type="project" value="TreeGrafter"/>
</dbReference>
<proteinExistence type="predicted"/>
<feature type="domain" description="U3 small nucleolar RNA-associated protein NOL7 C-terminal" evidence="2">
    <location>
        <begin position="132"/>
        <end position="192"/>
    </location>
</feature>
<evidence type="ECO:0000259" key="2">
    <source>
        <dbReference type="Pfam" id="PF08157"/>
    </source>
</evidence>
<feature type="compositionally biased region" description="Basic and acidic residues" evidence="1">
    <location>
        <begin position="17"/>
        <end position="27"/>
    </location>
</feature>
<dbReference type="FunCoup" id="A0A6J2VJD6">
    <property type="interactions" value="1365"/>
</dbReference>
<feature type="compositionally biased region" description="Acidic residues" evidence="1">
    <location>
        <begin position="28"/>
        <end position="38"/>
    </location>
</feature>
<dbReference type="Pfam" id="PF08157">
    <property type="entry name" value="NUC129"/>
    <property type="match status" value="1"/>
</dbReference>
<dbReference type="GO" id="GO:0005730">
    <property type="term" value="C:nucleolus"/>
    <property type="evidence" value="ECO:0007669"/>
    <property type="project" value="TreeGrafter"/>
</dbReference>
<feature type="compositionally biased region" description="Basic and acidic residues" evidence="1">
    <location>
        <begin position="55"/>
        <end position="64"/>
    </location>
</feature>
<dbReference type="PANTHER" id="PTHR32337:SF2">
    <property type="entry name" value="NUCLEOLAR PROTEIN 7"/>
    <property type="match status" value="1"/>
</dbReference>
<dbReference type="CTD" id="51406"/>
<dbReference type="OrthoDB" id="9907143at2759"/>
<evidence type="ECO:0000313" key="3">
    <source>
        <dbReference type="Proteomes" id="UP000504632"/>
    </source>
</evidence>
<keyword evidence="3" id="KW-1185">Reference proteome</keyword>
<protein>
    <submittedName>
        <fullName evidence="4">Nucleolar protein 7</fullName>
    </submittedName>
</protein>
<dbReference type="PANTHER" id="PTHR32337">
    <property type="entry name" value="NUCLEOLAR PROTEIN 7"/>
    <property type="match status" value="1"/>
</dbReference>
<evidence type="ECO:0000313" key="4">
    <source>
        <dbReference type="RefSeq" id="XP_030631381.1"/>
    </source>
</evidence>
<accession>A0A6J2VJD6</accession>
<dbReference type="GeneID" id="115812956"/>
<organism evidence="3 4">
    <name type="scientific">Chanos chanos</name>
    <name type="common">Milkfish</name>
    <name type="synonym">Mugil chanos</name>
    <dbReference type="NCBI Taxonomy" id="29144"/>
    <lineage>
        <taxon>Eukaryota</taxon>
        <taxon>Metazoa</taxon>
        <taxon>Chordata</taxon>
        <taxon>Craniata</taxon>
        <taxon>Vertebrata</taxon>
        <taxon>Euteleostomi</taxon>
        <taxon>Actinopterygii</taxon>
        <taxon>Neopterygii</taxon>
        <taxon>Teleostei</taxon>
        <taxon>Ostariophysi</taxon>
        <taxon>Gonorynchiformes</taxon>
        <taxon>Chanidae</taxon>
        <taxon>Chanos</taxon>
    </lineage>
</organism>
<reference evidence="4" key="1">
    <citation type="submission" date="2025-08" db="UniProtKB">
        <authorList>
            <consortium name="RefSeq"/>
        </authorList>
    </citation>
    <scope>IDENTIFICATION</scope>
</reference>
<feature type="region of interest" description="Disordered" evidence="1">
    <location>
        <begin position="1"/>
        <end position="132"/>
    </location>
</feature>
<dbReference type="InterPro" id="IPR012579">
    <property type="entry name" value="NOL7_C"/>
</dbReference>
<dbReference type="RefSeq" id="XP_030631381.1">
    <property type="nucleotide sequence ID" value="XM_030775521.1"/>
</dbReference>
<dbReference type="AlphaFoldDB" id="A0A6J2VJD6"/>
<feature type="compositionally biased region" description="Low complexity" evidence="1">
    <location>
        <begin position="93"/>
        <end position="104"/>
    </location>
</feature>